<comment type="caution">
    <text evidence="5">The sequence shown here is derived from an EMBL/GenBank/DDBJ whole genome shotgun (WGS) entry which is preliminary data.</text>
</comment>
<dbReference type="InterPro" id="IPR001845">
    <property type="entry name" value="HTH_ArsR_DNA-bd_dom"/>
</dbReference>
<feature type="domain" description="HTH arsR-type" evidence="4">
    <location>
        <begin position="5"/>
        <end position="100"/>
    </location>
</feature>
<dbReference type="SUPFAM" id="SSF46785">
    <property type="entry name" value="Winged helix' DNA-binding domain"/>
    <property type="match status" value="1"/>
</dbReference>
<name>A0ABW2UK59_9RHOB</name>
<dbReference type="CDD" id="cd00090">
    <property type="entry name" value="HTH_ARSR"/>
    <property type="match status" value="1"/>
</dbReference>
<keyword evidence="1" id="KW-0805">Transcription regulation</keyword>
<keyword evidence="3" id="KW-0804">Transcription</keyword>
<proteinExistence type="predicted"/>
<keyword evidence="6" id="KW-1185">Reference proteome</keyword>
<dbReference type="SMART" id="SM00418">
    <property type="entry name" value="HTH_ARSR"/>
    <property type="match status" value="1"/>
</dbReference>
<evidence type="ECO:0000313" key="6">
    <source>
        <dbReference type="Proteomes" id="UP001596516"/>
    </source>
</evidence>
<dbReference type="PANTHER" id="PTHR33154">
    <property type="entry name" value="TRANSCRIPTIONAL REGULATOR, ARSR FAMILY"/>
    <property type="match status" value="1"/>
</dbReference>
<dbReference type="InterPro" id="IPR051081">
    <property type="entry name" value="HTH_MetalResp_TranReg"/>
</dbReference>
<dbReference type="Gene3D" id="1.10.10.10">
    <property type="entry name" value="Winged helix-like DNA-binding domain superfamily/Winged helix DNA-binding domain"/>
    <property type="match status" value="1"/>
</dbReference>
<reference evidence="6" key="1">
    <citation type="journal article" date="2019" name="Int. J. Syst. Evol. Microbiol.">
        <title>The Global Catalogue of Microorganisms (GCM) 10K type strain sequencing project: providing services to taxonomists for standard genome sequencing and annotation.</title>
        <authorList>
            <consortium name="The Broad Institute Genomics Platform"/>
            <consortium name="The Broad Institute Genome Sequencing Center for Infectious Disease"/>
            <person name="Wu L."/>
            <person name="Ma J."/>
        </authorList>
    </citation>
    <scope>NUCLEOTIDE SEQUENCE [LARGE SCALE GENOMIC DNA]</scope>
    <source>
        <strain evidence="6">CGMCC 1.12750</strain>
    </source>
</reference>
<dbReference type="PROSITE" id="PS50987">
    <property type="entry name" value="HTH_ARSR_2"/>
    <property type="match status" value="1"/>
</dbReference>
<evidence type="ECO:0000259" key="4">
    <source>
        <dbReference type="PROSITE" id="PS50987"/>
    </source>
</evidence>
<evidence type="ECO:0000256" key="1">
    <source>
        <dbReference type="ARBA" id="ARBA00023015"/>
    </source>
</evidence>
<dbReference type="InterPro" id="IPR036390">
    <property type="entry name" value="WH_DNA-bd_sf"/>
</dbReference>
<sequence length="115" mass="11882">MTLAFHDDEDARIAAMAKALGHPARLRILRLLARTPGCIGGDIVEAVGLAQSTVSEHLRILKAAGVIEGQIDPPRVCYSLAPAAFGPLGALIQDLAAAGATEPDGCCITPPSSER</sequence>
<gene>
    <name evidence="5" type="ORF">ACFQXB_09610</name>
</gene>
<dbReference type="Proteomes" id="UP001596516">
    <property type="component" value="Unassembled WGS sequence"/>
</dbReference>
<protein>
    <submittedName>
        <fullName evidence="5">ArsR/SmtB family transcription factor</fullName>
    </submittedName>
</protein>
<dbReference type="PANTHER" id="PTHR33154:SF15">
    <property type="entry name" value="REGULATORY PROTEIN ARSR"/>
    <property type="match status" value="1"/>
</dbReference>
<accession>A0ABW2UK59</accession>
<dbReference type="RefSeq" id="WP_377402739.1">
    <property type="nucleotide sequence ID" value="NZ_JBHTFQ010000004.1"/>
</dbReference>
<evidence type="ECO:0000313" key="5">
    <source>
        <dbReference type="EMBL" id="MFC7704450.1"/>
    </source>
</evidence>
<dbReference type="NCBIfam" id="NF033788">
    <property type="entry name" value="HTH_metalloreg"/>
    <property type="match status" value="1"/>
</dbReference>
<dbReference type="Pfam" id="PF01022">
    <property type="entry name" value="HTH_5"/>
    <property type="match status" value="1"/>
</dbReference>
<dbReference type="PRINTS" id="PR00778">
    <property type="entry name" value="HTHARSR"/>
</dbReference>
<evidence type="ECO:0000256" key="3">
    <source>
        <dbReference type="ARBA" id="ARBA00023163"/>
    </source>
</evidence>
<dbReference type="EMBL" id="JBHTFQ010000004">
    <property type="protein sequence ID" value="MFC7704450.1"/>
    <property type="molecule type" value="Genomic_DNA"/>
</dbReference>
<organism evidence="5 6">
    <name type="scientific">Plastorhodobacter daqingensis</name>
    <dbReference type="NCBI Taxonomy" id="1387281"/>
    <lineage>
        <taxon>Bacteria</taxon>
        <taxon>Pseudomonadati</taxon>
        <taxon>Pseudomonadota</taxon>
        <taxon>Alphaproteobacteria</taxon>
        <taxon>Rhodobacterales</taxon>
        <taxon>Paracoccaceae</taxon>
        <taxon>Plastorhodobacter</taxon>
    </lineage>
</organism>
<dbReference type="InterPro" id="IPR036388">
    <property type="entry name" value="WH-like_DNA-bd_sf"/>
</dbReference>
<keyword evidence="2" id="KW-0238">DNA-binding</keyword>
<dbReference type="InterPro" id="IPR011991">
    <property type="entry name" value="ArsR-like_HTH"/>
</dbReference>
<evidence type="ECO:0000256" key="2">
    <source>
        <dbReference type="ARBA" id="ARBA00023125"/>
    </source>
</evidence>